<evidence type="ECO:0000313" key="2">
    <source>
        <dbReference type="EMBL" id="MBW71632.1"/>
    </source>
</evidence>
<feature type="chain" id="PRO_5014876082" evidence="1">
    <location>
        <begin position="23"/>
        <end position="98"/>
    </location>
</feature>
<keyword evidence="1" id="KW-0732">Signal</keyword>
<feature type="signal peptide" evidence="1">
    <location>
        <begin position="1"/>
        <end position="22"/>
    </location>
</feature>
<dbReference type="AlphaFoldDB" id="A0A2M4D228"/>
<proteinExistence type="predicted"/>
<sequence length="98" mass="10651">MNWHFPPCLCVCLCVCVHEASPAKNTLHPSRSVLKQTTLAAKGNSDLSFRYVTVLRGGGYMLSAKDAPLERRRRRKGFATASPPLPPVCTAPVCGLIL</sequence>
<protein>
    <submittedName>
        <fullName evidence="2">Putative secreted protein</fullName>
    </submittedName>
</protein>
<dbReference type="EMBL" id="GGFL01007454">
    <property type="protein sequence ID" value="MBW71632.1"/>
    <property type="molecule type" value="Transcribed_RNA"/>
</dbReference>
<accession>A0A2M4D228</accession>
<evidence type="ECO:0000256" key="1">
    <source>
        <dbReference type="SAM" id="SignalP"/>
    </source>
</evidence>
<organism evidence="2">
    <name type="scientific">Anopheles darlingi</name>
    <name type="common">Mosquito</name>
    <dbReference type="NCBI Taxonomy" id="43151"/>
    <lineage>
        <taxon>Eukaryota</taxon>
        <taxon>Metazoa</taxon>
        <taxon>Ecdysozoa</taxon>
        <taxon>Arthropoda</taxon>
        <taxon>Hexapoda</taxon>
        <taxon>Insecta</taxon>
        <taxon>Pterygota</taxon>
        <taxon>Neoptera</taxon>
        <taxon>Endopterygota</taxon>
        <taxon>Diptera</taxon>
        <taxon>Nematocera</taxon>
        <taxon>Culicoidea</taxon>
        <taxon>Culicidae</taxon>
        <taxon>Anophelinae</taxon>
        <taxon>Anopheles</taxon>
    </lineage>
</organism>
<reference evidence="2" key="1">
    <citation type="submission" date="2018-01" db="EMBL/GenBank/DDBJ databases">
        <title>An insight into the sialome of Amazonian anophelines.</title>
        <authorList>
            <person name="Ribeiro J.M."/>
            <person name="Scarpassa V."/>
            <person name="Calvo E."/>
        </authorList>
    </citation>
    <scope>NUCLEOTIDE SEQUENCE</scope>
</reference>
<name>A0A2M4D228_ANODA</name>